<dbReference type="PRINTS" id="PR00420">
    <property type="entry name" value="RNGMNOXGNASE"/>
</dbReference>
<dbReference type="HOGENOM" id="CLU_024648_0_1_9"/>
<dbReference type="Gene3D" id="3.50.50.60">
    <property type="entry name" value="FAD/NAD(P)-binding domain"/>
    <property type="match status" value="1"/>
</dbReference>
<dbReference type="Proteomes" id="UP000013520">
    <property type="component" value="Chromosome"/>
</dbReference>
<dbReference type="eggNOG" id="COG0644">
    <property type="taxonomic scope" value="Bacteria"/>
</dbReference>
<evidence type="ECO:0000313" key="2">
    <source>
        <dbReference type="EMBL" id="AGL01027.1"/>
    </source>
</evidence>
<evidence type="ECO:0000313" key="3">
    <source>
        <dbReference type="Proteomes" id="UP000013520"/>
    </source>
</evidence>
<dbReference type="InterPro" id="IPR011777">
    <property type="entry name" value="Geranylgeranyl_Rdtase_fam"/>
</dbReference>
<keyword evidence="3" id="KW-1185">Reference proteome</keyword>
<dbReference type="InterPro" id="IPR050407">
    <property type="entry name" value="Geranylgeranyl_reductase"/>
</dbReference>
<dbReference type="STRING" id="767817.Desgi_1545"/>
<accession>R4KHB5</accession>
<reference evidence="2 3" key="1">
    <citation type="submission" date="2012-01" db="EMBL/GenBank/DDBJ databases">
        <title>Complete sequence of Desulfotomaculum gibsoniae DSM 7213.</title>
        <authorList>
            <consortium name="US DOE Joint Genome Institute"/>
            <person name="Lucas S."/>
            <person name="Han J."/>
            <person name="Lapidus A."/>
            <person name="Cheng J.-F."/>
            <person name="Goodwin L."/>
            <person name="Pitluck S."/>
            <person name="Peters L."/>
            <person name="Ovchinnikova G."/>
            <person name="Teshima H."/>
            <person name="Detter J.C."/>
            <person name="Han C."/>
            <person name="Tapia R."/>
            <person name="Land M."/>
            <person name="Hauser L."/>
            <person name="Kyrpides N."/>
            <person name="Ivanova N."/>
            <person name="Pagani I."/>
            <person name="Parshina S."/>
            <person name="Plugge C."/>
            <person name="Muyzer G."/>
            <person name="Kuever J."/>
            <person name="Ivanova A."/>
            <person name="Nazina T."/>
            <person name="Klenk H.-P."/>
            <person name="Brambilla E."/>
            <person name="Spring S."/>
            <person name="Stams A.F."/>
            <person name="Woyke T."/>
        </authorList>
    </citation>
    <scope>NUCLEOTIDE SEQUENCE [LARGE SCALE GENOMIC DNA]</scope>
    <source>
        <strain evidence="2 3">DSM 7213</strain>
    </source>
</reference>
<dbReference type="NCBIfam" id="TIGR02032">
    <property type="entry name" value="GG-red-SF"/>
    <property type="match status" value="1"/>
</dbReference>
<name>R4KHB5_9FIRM</name>
<dbReference type="OrthoDB" id="9806565at2"/>
<dbReference type="InterPro" id="IPR036188">
    <property type="entry name" value="FAD/NAD-bd_sf"/>
</dbReference>
<evidence type="ECO:0000259" key="1">
    <source>
        <dbReference type="Pfam" id="PF01494"/>
    </source>
</evidence>
<dbReference type="AlphaFoldDB" id="R4KHB5"/>
<protein>
    <submittedName>
        <fullName evidence="2">Geranylgeranyl reductase family protein</fullName>
    </submittedName>
</protein>
<feature type="domain" description="FAD-binding" evidence="1">
    <location>
        <begin position="2"/>
        <end position="312"/>
    </location>
</feature>
<gene>
    <name evidence="2" type="ORF">Desgi_1545</name>
</gene>
<dbReference type="GO" id="GO:0016628">
    <property type="term" value="F:oxidoreductase activity, acting on the CH-CH group of donors, NAD or NADP as acceptor"/>
    <property type="evidence" value="ECO:0007669"/>
    <property type="project" value="InterPro"/>
</dbReference>
<dbReference type="Pfam" id="PF01494">
    <property type="entry name" value="FAD_binding_3"/>
    <property type="match status" value="1"/>
</dbReference>
<dbReference type="RefSeq" id="WP_006523886.1">
    <property type="nucleotide sequence ID" value="NC_021184.1"/>
</dbReference>
<dbReference type="PANTHER" id="PTHR42685:SF18">
    <property type="entry name" value="DIGERANYLGERANYLGLYCEROPHOSPHOLIPID REDUCTASE"/>
    <property type="match status" value="1"/>
</dbReference>
<dbReference type="InterPro" id="IPR002938">
    <property type="entry name" value="FAD-bd"/>
</dbReference>
<dbReference type="KEGG" id="dgi:Desgi_1545"/>
<dbReference type="GO" id="GO:0071949">
    <property type="term" value="F:FAD binding"/>
    <property type="evidence" value="ECO:0007669"/>
    <property type="project" value="InterPro"/>
</dbReference>
<sequence>MDYDVIVIGGGPAGCETARIIAEKGYRVLIAEEHRKIGEPMQCAGLVSPRTLKIAAMPDAIIINQIHGAFVHSPGGEVLPIRDKEAYALVIDRSEFDRNLSQRAEGAGAKIMTGVRAWVGDIFPDETSVKFKSFGGEFTARARLLIGADGANSHVARRINIPTPNEVIRMCAAEVELKCSEKDMVHIFLGREIAPGWFGWVIPVDEKRARVGIGVSGRDKHPKYYFNRMVEAHPEIFKGMNFLRSTGGVVPIGMFPRIYSERTLLVGDAACQTKPISGGGLYLGLLGAKLCAKVAAKAFSNGNLSSEFLSEYQWLWEREMADEIQTALEYRNIYLNMSDKEMDTLIRFFNRPLWQSIISRYGDIDYPSWLAGRLSFARPWAERFFMTRFKKILNYC</sequence>
<dbReference type="SUPFAM" id="SSF51905">
    <property type="entry name" value="FAD/NAD(P)-binding domain"/>
    <property type="match status" value="1"/>
</dbReference>
<dbReference type="PANTHER" id="PTHR42685">
    <property type="entry name" value="GERANYLGERANYL DIPHOSPHATE REDUCTASE"/>
    <property type="match status" value="1"/>
</dbReference>
<organism evidence="2 3">
    <name type="scientific">Desulfoscipio gibsoniae DSM 7213</name>
    <dbReference type="NCBI Taxonomy" id="767817"/>
    <lineage>
        <taxon>Bacteria</taxon>
        <taxon>Bacillati</taxon>
        <taxon>Bacillota</taxon>
        <taxon>Clostridia</taxon>
        <taxon>Eubacteriales</taxon>
        <taxon>Desulfallaceae</taxon>
        <taxon>Desulfoscipio</taxon>
    </lineage>
</organism>
<proteinExistence type="predicted"/>
<dbReference type="EMBL" id="CP003273">
    <property type="protein sequence ID" value="AGL01027.1"/>
    <property type="molecule type" value="Genomic_DNA"/>
</dbReference>